<feature type="domain" description="EamA" evidence="3">
    <location>
        <begin position="216"/>
        <end position="353"/>
    </location>
</feature>
<proteinExistence type="inferred from homology"/>
<sequence length="375" mass="39252">MMWPTAIGRMGMGCAAPAQPVVSTVSPQRARVEDSGRPARTACKGGPVSTYSGIDGSMIIRRNQVIDLRGVGALVLLTASFAMNTVFARYLDSGFTITQQVYLRSCAAFLIAVVAFGRWIRWRAVLRAGPRELLVIAARAALLYVIGTTLFSKAATLTSVSDVSFIAALPLVSALGLLLRRARVTVARIGFLGGSVVGVALLSGFGSGGALLSMNRGNVIALVAMVAISFSYLGRDWHGGHLNNHEITALTVGFGALGVAITSLLQGEGLPRLAVHGSAGLLWAAVGVAGLLNVANVFLINYGFDRVDPVHGGNLLTLECVWGLLFGLLFYRQVPTVGGMIGGAVIVACAVGLNMADRAPEPEPEPERLLTPVDT</sequence>
<feature type="transmembrane region" description="Helical" evidence="2">
    <location>
        <begin position="279"/>
        <end position="300"/>
    </location>
</feature>
<accession>A0A3A4KHY8</accession>
<evidence type="ECO:0000259" key="3">
    <source>
        <dbReference type="Pfam" id="PF00892"/>
    </source>
</evidence>
<protein>
    <submittedName>
        <fullName evidence="4">DMT family transporter</fullName>
    </submittedName>
</protein>
<feature type="transmembrane region" description="Helical" evidence="2">
    <location>
        <begin position="337"/>
        <end position="356"/>
    </location>
</feature>
<keyword evidence="2" id="KW-1133">Transmembrane helix</keyword>
<dbReference type="PANTHER" id="PTHR22911:SF135">
    <property type="entry name" value="BLR4310 PROTEIN"/>
    <property type="match status" value="1"/>
</dbReference>
<dbReference type="GO" id="GO:0016020">
    <property type="term" value="C:membrane"/>
    <property type="evidence" value="ECO:0007669"/>
    <property type="project" value="InterPro"/>
</dbReference>
<feature type="transmembrane region" description="Helical" evidence="2">
    <location>
        <begin position="102"/>
        <end position="121"/>
    </location>
</feature>
<feature type="transmembrane region" description="Helical" evidence="2">
    <location>
        <begin position="312"/>
        <end position="331"/>
    </location>
</feature>
<evidence type="ECO:0000256" key="1">
    <source>
        <dbReference type="ARBA" id="ARBA00007362"/>
    </source>
</evidence>
<comment type="similarity">
    <text evidence="1">Belongs to the EamA transporter family.</text>
</comment>
<name>A0A3A4KHY8_9NOCA</name>
<keyword evidence="2" id="KW-0472">Membrane</keyword>
<dbReference type="PANTHER" id="PTHR22911">
    <property type="entry name" value="ACYL-MALONYL CONDENSING ENZYME-RELATED"/>
    <property type="match status" value="1"/>
</dbReference>
<dbReference type="AlphaFoldDB" id="A0A3A4KHY8"/>
<dbReference type="InterPro" id="IPR037185">
    <property type="entry name" value="EmrE-like"/>
</dbReference>
<dbReference type="SUPFAM" id="SSF103481">
    <property type="entry name" value="Multidrug resistance efflux transporter EmrE"/>
    <property type="match status" value="1"/>
</dbReference>
<evidence type="ECO:0000256" key="2">
    <source>
        <dbReference type="SAM" id="Phobius"/>
    </source>
</evidence>
<comment type="caution">
    <text evidence="4">The sequence shown here is derived from an EMBL/GenBank/DDBJ whole genome shotgun (WGS) entry which is preliminary data.</text>
</comment>
<feature type="transmembrane region" description="Helical" evidence="2">
    <location>
        <begin position="163"/>
        <end position="179"/>
    </location>
</feature>
<dbReference type="Proteomes" id="UP000266677">
    <property type="component" value="Unassembled WGS sequence"/>
</dbReference>
<feature type="transmembrane region" description="Helical" evidence="2">
    <location>
        <begin position="247"/>
        <end position="267"/>
    </location>
</feature>
<organism evidence="4 5">
    <name type="scientific">Nocardia panacis</name>
    <dbReference type="NCBI Taxonomy" id="2340916"/>
    <lineage>
        <taxon>Bacteria</taxon>
        <taxon>Bacillati</taxon>
        <taxon>Actinomycetota</taxon>
        <taxon>Actinomycetes</taxon>
        <taxon>Mycobacteriales</taxon>
        <taxon>Nocardiaceae</taxon>
        <taxon>Nocardia</taxon>
    </lineage>
</organism>
<dbReference type="Pfam" id="PF00892">
    <property type="entry name" value="EamA"/>
    <property type="match status" value="1"/>
</dbReference>
<reference evidence="4 5" key="1">
    <citation type="submission" date="2018-09" db="EMBL/GenBank/DDBJ databases">
        <title>YIM PH21274 draft genome.</title>
        <authorList>
            <person name="Miao C."/>
        </authorList>
    </citation>
    <scope>NUCLEOTIDE SEQUENCE [LARGE SCALE GENOMIC DNA]</scope>
    <source>
        <strain evidence="4 5">YIM PH 21724</strain>
    </source>
</reference>
<dbReference type="EMBL" id="QZFU01000010">
    <property type="protein sequence ID" value="RJO79229.1"/>
    <property type="molecule type" value="Genomic_DNA"/>
</dbReference>
<feature type="transmembrane region" description="Helical" evidence="2">
    <location>
        <begin position="191"/>
        <end position="212"/>
    </location>
</feature>
<keyword evidence="2" id="KW-0812">Transmembrane</keyword>
<feature type="transmembrane region" description="Helical" evidence="2">
    <location>
        <begin position="133"/>
        <end position="151"/>
    </location>
</feature>
<gene>
    <name evidence="4" type="ORF">D5S18_02510</name>
</gene>
<feature type="transmembrane region" description="Helical" evidence="2">
    <location>
        <begin position="68"/>
        <end position="90"/>
    </location>
</feature>
<evidence type="ECO:0000313" key="5">
    <source>
        <dbReference type="Proteomes" id="UP000266677"/>
    </source>
</evidence>
<keyword evidence="5" id="KW-1185">Reference proteome</keyword>
<feature type="transmembrane region" description="Helical" evidence="2">
    <location>
        <begin position="218"/>
        <end position="235"/>
    </location>
</feature>
<evidence type="ECO:0000313" key="4">
    <source>
        <dbReference type="EMBL" id="RJO79229.1"/>
    </source>
</evidence>
<dbReference type="InterPro" id="IPR000620">
    <property type="entry name" value="EamA_dom"/>
</dbReference>